<dbReference type="AlphaFoldDB" id="A0A368GKM8"/>
<organism evidence="2 3">
    <name type="scientific">Ancylostoma caninum</name>
    <name type="common">Dog hookworm</name>
    <dbReference type="NCBI Taxonomy" id="29170"/>
    <lineage>
        <taxon>Eukaryota</taxon>
        <taxon>Metazoa</taxon>
        <taxon>Ecdysozoa</taxon>
        <taxon>Nematoda</taxon>
        <taxon>Chromadorea</taxon>
        <taxon>Rhabditida</taxon>
        <taxon>Rhabditina</taxon>
        <taxon>Rhabditomorpha</taxon>
        <taxon>Strongyloidea</taxon>
        <taxon>Ancylostomatidae</taxon>
        <taxon>Ancylostomatinae</taxon>
        <taxon>Ancylostoma</taxon>
    </lineage>
</organism>
<sequence length="154" mass="17059">MNSLYYLLAIILTIAHRSFASFPTNLVEEEPAVAVAPEPPTQVFVGRAHDAPVVSQIPAPAVYHPPAYPHALLPPYYHPRTAVRNVVKGWAKEAGHRSETSVVSEDGHLPATWGIHSAEHLPEALAFPAPFRSRLHRKKMAKKASRTHKTNRKN</sequence>
<accession>A0A368GKM8</accession>
<reference evidence="2 3" key="1">
    <citation type="submission" date="2014-10" db="EMBL/GenBank/DDBJ databases">
        <title>Draft genome of the hookworm Ancylostoma caninum.</title>
        <authorList>
            <person name="Mitreva M."/>
        </authorList>
    </citation>
    <scope>NUCLEOTIDE SEQUENCE [LARGE SCALE GENOMIC DNA]</scope>
    <source>
        <strain evidence="2 3">Baltimore</strain>
    </source>
</reference>
<protein>
    <submittedName>
        <fullName evidence="2">Uncharacterized protein</fullName>
    </submittedName>
</protein>
<feature type="chain" id="PRO_5016861303" evidence="1">
    <location>
        <begin position="21"/>
        <end position="154"/>
    </location>
</feature>
<keyword evidence="3" id="KW-1185">Reference proteome</keyword>
<proteinExistence type="predicted"/>
<evidence type="ECO:0000313" key="2">
    <source>
        <dbReference type="EMBL" id="RCN43610.1"/>
    </source>
</evidence>
<name>A0A368GKM8_ANCCA</name>
<gene>
    <name evidence="2" type="ORF">ANCCAN_10381</name>
</gene>
<dbReference type="Proteomes" id="UP000252519">
    <property type="component" value="Unassembled WGS sequence"/>
</dbReference>
<evidence type="ECO:0000256" key="1">
    <source>
        <dbReference type="SAM" id="SignalP"/>
    </source>
</evidence>
<comment type="caution">
    <text evidence="2">The sequence shown here is derived from an EMBL/GenBank/DDBJ whole genome shotgun (WGS) entry which is preliminary data.</text>
</comment>
<feature type="signal peptide" evidence="1">
    <location>
        <begin position="1"/>
        <end position="20"/>
    </location>
</feature>
<keyword evidence="1" id="KW-0732">Signal</keyword>
<dbReference type="EMBL" id="JOJR01000151">
    <property type="protein sequence ID" value="RCN43610.1"/>
    <property type="molecule type" value="Genomic_DNA"/>
</dbReference>
<evidence type="ECO:0000313" key="3">
    <source>
        <dbReference type="Proteomes" id="UP000252519"/>
    </source>
</evidence>
<dbReference type="OrthoDB" id="5877292at2759"/>